<reference evidence="2" key="2">
    <citation type="submission" date="2022-07" db="EMBL/GenBank/DDBJ databases">
        <authorList>
            <person name="Goncalves M.F.M."/>
            <person name="Hilario S."/>
            <person name="Van De Peer Y."/>
            <person name="Esteves A.C."/>
            <person name="Alves A."/>
        </authorList>
    </citation>
    <scope>NUCLEOTIDE SEQUENCE</scope>
    <source>
        <strain evidence="2">MUM 19.33</strain>
    </source>
</reference>
<dbReference type="AlphaFoldDB" id="A0A9Q0BE10"/>
<accession>A0A9Q0BE10</accession>
<evidence type="ECO:0000313" key="2">
    <source>
        <dbReference type="EMBL" id="KAI6782447.1"/>
    </source>
</evidence>
<feature type="compositionally biased region" description="Basic and acidic residues" evidence="1">
    <location>
        <begin position="286"/>
        <end position="298"/>
    </location>
</feature>
<feature type="region of interest" description="Disordered" evidence="1">
    <location>
        <begin position="248"/>
        <end position="327"/>
    </location>
</feature>
<dbReference type="Proteomes" id="UP001055219">
    <property type="component" value="Unassembled WGS sequence"/>
</dbReference>
<dbReference type="OrthoDB" id="5382953at2759"/>
<protein>
    <submittedName>
        <fullName evidence="2">Uncharacterized protein</fullName>
    </submittedName>
</protein>
<dbReference type="GeneID" id="75827823"/>
<keyword evidence="3" id="KW-1185">Reference proteome</keyword>
<evidence type="ECO:0000313" key="3">
    <source>
        <dbReference type="Proteomes" id="UP001055219"/>
    </source>
</evidence>
<feature type="region of interest" description="Disordered" evidence="1">
    <location>
        <begin position="612"/>
        <end position="656"/>
    </location>
</feature>
<proteinExistence type="predicted"/>
<sequence length="673" mass="75890">MSGRSGPTVSSSAAPASRSSVPWKLETSVLRTIPSNTPEHEVPTFELVDAEVLRADGQTLANPLDLQLHGPFIVRGFLMIDDAAQRTHLITQGRRNRIPIQINQVERYSVGIAADDEDSLGFNPPLLWLRGKCCYHEISPAQHYLPIYRQTNEAIAMYYSFEEYYSTGQGIPMKKPSKKTKLRVESLAPLFLHCAMQLGNGWTMDDVTQKCHDLAHFLISQFFTTMEDVLIWEDTYFHAWMVQEHKIRSSEPTPVGTTIKEKSTTSDVPAGSGSQRQRSTRSRSLLPEEPHVLAERPAPKTKMKPSTSTPTLTSQASKDSPAADDEHVEPFESLRLALEGVYTKTANTAKLTEQSIANKIYFDYRWPTYKNGQTGCHKIPVLEVFHYNAAQLLKVLDKARWGGTQFWSWLEAKAEEPFKPVSMTPDKFPYTLVLRKKMENIVRKDKPPPAKRPATHDYGYDEDEDEDESDVRHEGFETPGRGIGKTPARLGKSALRPAAPLRKRALESDSEEESPIAKRSHFFGGDTKDDQQPAHEDEEEDGEPQIKLVVRADRIPSTTPRGPDGTWICDEENCNYIIRGGDTEDCKERIQQHLATHEQEVERVHLAMVEGTKNHSSISGGQSRDRQNDAGSPNILARSNRMSEHSIAQRTTTNNKNTLTHYRYTTMRILPST</sequence>
<organism evidence="2 3">
    <name type="scientific">Emericellopsis cladophorae</name>
    <dbReference type="NCBI Taxonomy" id="2686198"/>
    <lineage>
        <taxon>Eukaryota</taxon>
        <taxon>Fungi</taxon>
        <taxon>Dikarya</taxon>
        <taxon>Ascomycota</taxon>
        <taxon>Pezizomycotina</taxon>
        <taxon>Sordariomycetes</taxon>
        <taxon>Hypocreomycetidae</taxon>
        <taxon>Hypocreales</taxon>
        <taxon>Bionectriaceae</taxon>
        <taxon>Emericellopsis</taxon>
    </lineage>
</organism>
<comment type="caution">
    <text evidence="2">The sequence shown here is derived from an EMBL/GenBank/DDBJ whole genome shotgun (WGS) entry which is preliminary data.</text>
</comment>
<dbReference type="RefSeq" id="XP_051363303.1">
    <property type="nucleotide sequence ID" value="XM_051505266.1"/>
</dbReference>
<reference evidence="2" key="1">
    <citation type="journal article" date="2021" name="J Fungi (Basel)">
        <title>Genomic and Metabolomic Analyses of the Marine Fungus Emericellopsis cladophorae: Insights into Saltwater Adaptability Mechanisms and Its Biosynthetic Potential.</title>
        <authorList>
            <person name="Goncalves M.F.M."/>
            <person name="Hilario S."/>
            <person name="Van de Peer Y."/>
            <person name="Esteves A.C."/>
            <person name="Alves A."/>
        </authorList>
    </citation>
    <scope>NUCLEOTIDE SEQUENCE</scope>
    <source>
        <strain evidence="2">MUM 19.33</strain>
    </source>
</reference>
<feature type="compositionally biased region" description="Acidic residues" evidence="1">
    <location>
        <begin position="460"/>
        <end position="469"/>
    </location>
</feature>
<feature type="compositionally biased region" description="Basic and acidic residues" evidence="1">
    <location>
        <begin position="441"/>
        <end position="459"/>
    </location>
</feature>
<feature type="region of interest" description="Disordered" evidence="1">
    <location>
        <begin position="441"/>
        <end position="564"/>
    </location>
</feature>
<dbReference type="EMBL" id="JAGIXG020000013">
    <property type="protein sequence ID" value="KAI6782447.1"/>
    <property type="molecule type" value="Genomic_DNA"/>
</dbReference>
<feature type="compositionally biased region" description="Polar residues" evidence="1">
    <location>
        <begin position="646"/>
        <end position="656"/>
    </location>
</feature>
<feature type="compositionally biased region" description="Low complexity" evidence="1">
    <location>
        <begin position="304"/>
        <end position="314"/>
    </location>
</feature>
<name>A0A9Q0BE10_9HYPO</name>
<gene>
    <name evidence="2" type="ORF">J7T54_001304</name>
</gene>
<evidence type="ECO:0000256" key="1">
    <source>
        <dbReference type="SAM" id="MobiDB-lite"/>
    </source>
</evidence>
<feature type="compositionally biased region" description="Basic and acidic residues" evidence="1">
    <location>
        <begin position="526"/>
        <end position="535"/>
    </location>
</feature>